<dbReference type="GO" id="GO:0006260">
    <property type="term" value="P:DNA replication"/>
    <property type="evidence" value="ECO:0007669"/>
    <property type="project" value="InterPro"/>
</dbReference>
<keyword evidence="19" id="KW-1185">Reference proteome</keyword>
<dbReference type="InterPro" id="IPR027417">
    <property type="entry name" value="P-loop_NTPase"/>
</dbReference>
<feature type="binding site" evidence="16">
    <location>
        <position position="144"/>
    </location>
    <ligand>
        <name>[4Fe-4S] cluster</name>
        <dbReference type="ChEBI" id="CHEBI:49883"/>
    </ligand>
</feature>
<gene>
    <name evidence="16" type="primary">RTEL1</name>
</gene>
<reference evidence="18" key="2">
    <citation type="submission" date="2025-08" db="UniProtKB">
        <authorList>
            <consortium name="Ensembl"/>
        </authorList>
    </citation>
    <scope>IDENTIFICATION</scope>
</reference>
<evidence type="ECO:0000256" key="15">
    <source>
        <dbReference type="ARBA" id="ARBA00049360"/>
    </source>
</evidence>
<dbReference type="GO" id="GO:0006310">
    <property type="term" value="P:DNA recombination"/>
    <property type="evidence" value="ECO:0007669"/>
    <property type="project" value="InterPro"/>
</dbReference>
<dbReference type="PANTHER" id="PTHR11472:SF34">
    <property type="entry name" value="REGULATOR OF TELOMERE ELONGATION HELICASE 1"/>
    <property type="match status" value="1"/>
</dbReference>
<keyword evidence="9 16" id="KW-0408">Iron</keyword>
<dbReference type="CDD" id="cd18788">
    <property type="entry name" value="SF2_C_XPD"/>
    <property type="match status" value="1"/>
</dbReference>
<evidence type="ECO:0000256" key="13">
    <source>
        <dbReference type="ARBA" id="ARBA00023235"/>
    </source>
</evidence>
<dbReference type="InterPro" id="IPR006554">
    <property type="entry name" value="Helicase-like_DEXD_c2"/>
</dbReference>
<dbReference type="Gene3D" id="1.20.1160.20">
    <property type="match status" value="2"/>
</dbReference>
<evidence type="ECO:0000256" key="8">
    <source>
        <dbReference type="ARBA" id="ARBA00022840"/>
    </source>
</evidence>
<accession>A0A3P8UYU8</accession>
<dbReference type="GO" id="GO:1904430">
    <property type="term" value="P:negative regulation of t-circle formation"/>
    <property type="evidence" value="ECO:0007669"/>
    <property type="project" value="TreeGrafter"/>
</dbReference>
<dbReference type="InterPro" id="IPR049909">
    <property type="entry name" value="Rtel1_HHD"/>
</dbReference>
<dbReference type="GO" id="GO:0051539">
    <property type="term" value="F:4 iron, 4 sulfur cluster binding"/>
    <property type="evidence" value="ECO:0007669"/>
    <property type="project" value="UniProtKB-UniRule"/>
</dbReference>
<sequence>MSELNLNGVTVKFPFSPYDCQKVYMTKVVECLQRKVNAVLESPTGTGKTLCLLCATLAWRDHLKDTISANKIAERLGGEAFTNNPLASWGSTAPDGQTPTSYSDVPKIIYASRTHSQLAQVISELKNTSYSPKVCVLGSREQLCINQEVMRQESNHVKVHMCRSKVSTRSCIYYNNVEEYLFKEEKSKTVVCPYYLSRSLKQQADIIFMPYNYLLDPKSRRAHNIELNGAVIIFDEAHNVEKTCEESTSFDLTPYDIASAISAVDRLLLEQAKVSHDDSVTADFNVESLSSGLKLDITTIAKVKQIMLDLEAAIDSYDVSKIFFCLSFIYELLERAHLTYSSKTAVHEALEQISGYLAGQSGIFLNTTGLQKLSDIIQLVFSGEPTEKDRHLQMQTNTAHFKVHIHKDNSSYKKKQAADVWAAASSKKQGNILSYWCFSPGFSMQDLMNQGVRSIILTSGTLSPLSSFTSEMRISFPITLENSHVIERDQIFVSVIDHGPDGVQLSSAFDRRFIPENMASLGNTVANMSRVVPHGLLVFFPSFPLMEKTLEFWRANGQAGRIENVKPMFVESKGKGTFNETIDAYYNKVSDPASKGGSFFAVCRGKASEGLDFADTFGRGVIITGLPFPPRMDPRVILKMKFLDEMSCKKAPGIKYLTGQEWYKQQAFRAVNQAIGRVIRHKEDYGAIFLCDCRFKNADARKQLPSWVRPYVRLYNNFGNLVRDVSQFFRVAQKLRPVVEKKTSADRCGAVCFPDKASSTPSSSASFLNPNIQKANVLDAHFPSLKRRRLNEQSGADGMAKICVEYESEVQGSQRRPLNLLDALERGDHSEGNSSAAFGEERAHFLSTLSIRSDKRMDDELRGGKRKIKLVHGVSEDVSGETKANKAKMFLADMKKSLSQVNFERIIRALNTYKTTDDLEALLTQLAVLAEDTNTHCLLRGFYQFVRPHHKKKYDEKCVEMTGQGCGYKPEHALSKDEKKSLIGCSAISSCGQLSTEQLNNGGHSGTLVLCPPGSAPNKGLYTAFMTDVKKALGPEKSSQLFKAIHAYKQNDNYEKMVTTVVSLFTERQDDFDLLMRFSRFIPPHHKKNKKMSEFFAATYYYSLLFSIQ</sequence>
<dbReference type="FunFam" id="3.40.50.300:FF:000691">
    <property type="entry name" value="Regulator of telomere elongation helicase 1"/>
    <property type="match status" value="1"/>
</dbReference>
<dbReference type="FunCoup" id="A0A3P8UYU8">
    <property type="interactions" value="1131"/>
</dbReference>
<dbReference type="GO" id="GO:0090657">
    <property type="term" value="P:telomeric loop disassembly"/>
    <property type="evidence" value="ECO:0007669"/>
    <property type="project" value="TreeGrafter"/>
</dbReference>
<dbReference type="GO" id="GO:0005524">
    <property type="term" value="F:ATP binding"/>
    <property type="evidence" value="ECO:0007669"/>
    <property type="project" value="UniProtKB-UniRule"/>
</dbReference>
<keyword evidence="3 16" id="KW-0479">Metal-binding</keyword>
<dbReference type="SMART" id="SM00488">
    <property type="entry name" value="DEXDc2"/>
    <property type="match status" value="1"/>
</dbReference>
<keyword evidence="5 16" id="KW-0227">DNA damage</keyword>
<feature type="domain" description="Helicase ATP-binding" evidence="17">
    <location>
        <begin position="7"/>
        <end position="313"/>
    </location>
</feature>
<dbReference type="InParanoid" id="A0A3P8UYU8"/>
<dbReference type="AlphaFoldDB" id="A0A3P8UYU8"/>
<evidence type="ECO:0000256" key="4">
    <source>
        <dbReference type="ARBA" id="ARBA00022741"/>
    </source>
</evidence>
<dbReference type="Pfam" id="PF13307">
    <property type="entry name" value="Helicase_C_2"/>
    <property type="match status" value="1"/>
</dbReference>
<evidence type="ECO:0000256" key="5">
    <source>
        <dbReference type="ARBA" id="ARBA00022763"/>
    </source>
</evidence>
<dbReference type="Pfam" id="PF23116">
    <property type="entry name" value="HHD_RTEL1"/>
    <property type="match status" value="1"/>
</dbReference>
<dbReference type="Pfam" id="PF06733">
    <property type="entry name" value="DEAD_2"/>
    <property type="match status" value="1"/>
</dbReference>
<keyword evidence="2 16" id="KW-0004">4Fe-4S</keyword>
<evidence type="ECO:0000256" key="11">
    <source>
        <dbReference type="ARBA" id="ARBA00023125"/>
    </source>
</evidence>
<dbReference type="InterPro" id="IPR014013">
    <property type="entry name" value="Helic_SF1/SF2_ATP-bd_DinG/Rad3"/>
</dbReference>
<keyword evidence="13 16" id="KW-0413">Isomerase</keyword>
<evidence type="ECO:0000256" key="10">
    <source>
        <dbReference type="ARBA" id="ARBA00023014"/>
    </source>
</evidence>
<name>A0A3P8UYU8_CYNSE</name>
<evidence type="ECO:0000256" key="3">
    <source>
        <dbReference type="ARBA" id="ARBA00022723"/>
    </source>
</evidence>
<dbReference type="Proteomes" id="UP000265120">
    <property type="component" value="Chromosome 10"/>
</dbReference>
<keyword evidence="10 16" id="KW-0411">Iron-sulfur</keyword>
<dbReference type="NCBIfam" id="TIGR00604">
    <property type="entry name" value="rad3"/>
    <property type="match status" value="1"/>
</dbReference>
<dbReference type="PROSITE" id="PS51193">
    <property type="entry name" value="HELICASE_ATP_BIND_2"/>
    <property type="match status" value="1"/>
</dbReference>
<reference evidence="18" key="3">
    <citation type="submission" date="2025-09" db="UniProtKB">
        <authorList>
            <consortium name="Ensembl"/>
        </authorList>
    </citation>
    <scope>IDENTIFICATION</scope>
</reference>
<comment type="similarity">
    <text evidence="16">Belongs to the helicase family. RAD3/XPD subfamily.</text>
</comment>
<dbReference type="InterPro" id="IPR057498">
    <property type="entry name" value="Rtel1_ARCH"/>
</dbReference>
<evidence type="ECO:0000256" key="1">
    <source>
        <dbReference type="ARBA" id="ARBA00004123"/>
    </source>
</evidence>
<dbReference type="GO" id="GO:0045910">
    <property type="term" value="P:negative regulation of DNA recombination"/>
    <property type="evidence" value="ECO:0007669"/>
    <property type="project" value="TreeGrafter"/>
</dbReference>
<dbReference type="SMART" id="SM00491">
    <property type="entry name" value="HELICc2"/>
    <property type="match status" value="1"/>
</dbReference>
<dbReference type="HAMAP" id="MF_03065">
    <property type="entry name" value="RTEL1"/>
    <property type="match status" value="1"/>
</dbReference>
<dbReference type="Pfam" id="PF23109">
    <property type="entry name" value="ARCH_RTEL1"/>
    <property type="match status" value="1"/>
</dbReference>
<evidence type="ECO:0000256" key="9">
    <source>
        <dbReference type="ARBA" id="ARBA00023004"/>
    </source>
</evidence>
<dbReference type="STRING" id="244447.ENSCSEP00000007024"/>
<dbReference type="GO" id="GO:0003677">
    <property type="term" value="F:DNA binding"/>
    <property type="evidence" value="ECO:0007669"/>
    <property type="project" value="UniProtKB-UniRule"/>
</dbReference>
<keyword evidence="11 16" id="KW-0238">DNA-binding</keyword>
<dbReference type="Ensembl" id="ENSCSET00000007099.1">
    <property type="protein sequence ID" value="ENSCSEP00000007024.1"/>
    <property type="gene ID" value="ENSCSEG00000004503.1"/>
</dbReference>
<dbReference type="FunFam" id="3.40.50.300:FF:000431">
    <property type="entry name" value="Regulator of telomere elongation helicase 1"/>
    <property type="match status" value="1"/>
</dbReference>
<feature type="binding site" evidence="16">
    <location>
        <position position="192"/>
    </location>
    <ligand>
        <name>[4Fe-4S] cluster</name>
        <dbReference type="ChEBI" id="CHEBI:49883"/>
    </ligand>
</feature>
<dbReference type="GO" id="GO:0046872">
    <property type="term" value="F:metal ion binding"/>
    <property type="evidence" value="ECO:0007669"/>
    <property type="project" value="UniProtKB-UniRule"/>
</dbReference>
<proteinExistence type="inferred from homology"/>
<dbReference type="EC" id="5.6.2.-" evidence="16"/>
<evidence type="ECO:0000256" key="12">
    <source>
        <dbReference type="ARBA" id="ARBA00023204"/>
    </source>
</evidence>
<dbReference type="GO" id="GO:0070182">
    <property type="term" value="F:DNA polymerase binding"/>
    <property type="evidence" value="ECO:0007669"/>
    <property type="project" value="TreeGrafter"/>
</dbReference>
<dbReference type="InterPro" id="IPR045028">
    <property type="entry name" value="DinG/Rad3-like"/>
</dbReference>
<keyword evidence="14 16" id="KW-0539">Nucleus</keyword>
<keyword evidence="12 16" id="KW-0234">DNA repair</keyword>
<dbReference type="SUPFAM" id="SSF52540">
    <property type="entry name" value="P-loop containing nucleoside triphosphate hydrolases"/>
    <property type="match status" value="2"/>
</dbReference>
<comment type="caution">
    <text evidence="16">Lacks conserved residue(s) required for the propagation of feature annotation.</text>
</comment>
<keyword evidence="6 16" id="KW-0378">Hydrolase</keyword>
<dbReference type="GO" id="GO:0006281">
    <property type="term" value="P:DNA repair"/>
    <property type="evidence" value="ECO:0007669"/>
    <property type="project" value="UniProtKB-UniRule"/>
</dbReference>
<dbReference type="GO" id="GO:0010569">
    <property type="term" value="P:regulation of double-strand break repair via homologous recombination"/>
    <property type="evidence" value="ECO:0007669"/>
    <property type="project" value="UniProtKB-UniRule"/>
</dbReference>
<dbReference type="CDD" id="cd13932">
    <property type="entry name" value="HN_RTEL1"/>
    <property type="match status" value="1"/>
</dbReference>
<dbReference type="GeneTree" id="ENSGT00950000182970"/>
<evidence type="ECO:0000313" key="19">
    <source>
        <dbReference type="Proteomes" id="UP000265120"/>
    </source>
</evidence>
<evidence type="ECO:0000259" key="17">
    <source>
        <dbReference type="PROSITE" id="PS51193"/>
    </source>
</evidence>
<dbReference type="GO" id="GO:0016887">
    <property type="term" value="F:ATP hydrolysis activity"/>
    <property type="evidence" value="ECO:0007669"/>
    <property type="project" value="RHEA"/>
</dbReference>
<comment type="catalytic activity">
    <reaction evidence="15 16">
        <text>ATP + H2O = ADP + phosphate + H(+)</text>
        <dbReference type="Rhea" id="RHEA:13065"/>
        <dbReference type="ChEBI" id="CHEBI:15377"/>
        <dbReference type="ChEBI" id="CHEBI:15378"/>
        <dbReference type="ChEBI" id="CHEBI:30616"/>
        <dbReference type="ChEBI" id="CHEBI:43474"/>
        <dbReference type="ChEBI" id="CHEBI:456216"/>
    </reaction>
</comment>
<keyword evidence="7 16" id="KW-0347">Helicase</keyword>
<dbReference type="PANTHER" id="PTHR11472">
    <property type="entry name" value="DNA REPAIR DEAD HELICASE RAD3/XP-D SUBFAMILY MEMBER"/>
    <property type="match status" value="1"/>
</dbReference>
<dbReference type="GO" id="GO:0005634">
    <property type="term" value="C:nucleus"/>
    <property type="evidence" value="ECO:0007669"/>
    <property type="project" value="UniProtKB-SubCell"/>
</dbReference>
<reference evidence="18 19" key="1">
    <citation type="journal article" date="2014" name="Nat. Genet.">
        <title>Whole-genome sequence of a flatfish provides insights into ZW sex chromosome evolution and adaptation to a benthic lifestyle.</title>
        <authorList>
            <person name="Chen S."/>
            <person name="Zhang G."/>
            <person name="Shao C."/>
            <person name="Huang Q."/>
            <person name="Liu G."/>
            <person name="Zhang P."/>
            <person name="Song W."/>
            <person name="An N."/>
            <person name="Chalopin D."/>
            <person name="Volff J.N."/>
            <person name="Hong Y."/>
            <person name="Li Q."/>
            <person name="Sha Z."/>
            <person name="Zhou H."/>
            <person name="Xie M."/>
            <person name="Yu Q."/>
            <person name="Liu Y."/>
            <person name="Xiang H."/>
            <person name="Wang N."/>
            <person name="Wu K."/>
            <person name="Yang C."/>
            <person name="Zhou Q."/>
            <person name="Liao X."/>
            <person name="Yang L."/>
            <person name="Hu Q."/>
            <person name="Zhang J."/>
            <person name="Meng L."/>
            <person name="Jin L."/>
            <person name="Tian Y."/>
            <person name="Lian J."/>
            <person name="Yang J."/>
            <person name="Miao G."/>
            <person name="Liu S."/>
            <person name="Liang Z."/>
            <person name="Yan F."/>
            <person name="Li Y."/>
            <person name="Sun B."/>
            <person name="Zhang H."/>
            <person name="Zhang J."/>
            <person name="Zhu Y."/>
            <person name="Du M."/>
            <person name="Zhao Y."/>
            <person name="Schartl M."/>
            <person name="Tang Q."/>
            <person name="Wang J."/>
        </authorList>
    </citation>
    <scope>NUCLEOTIDE SEQUENCE</scope>
</reference>
<keyword evidence="8 16" id="KW-0067">ATP-binding</keyword>
<dbReference type="OMA" id="EDPNTHS"/>
<evidence type="ECO:0000256" key="7">
    <source>
        <dbReference type="ARBA" id="ARBA00022806"/>
    </source>
</evidence>
<dbReference type="GO" id="GO:0003678">
    <property type="term" value="F:DNA helicase activity"/>
    <property type="evidence" value="ECO:0007669"/>
    <property type="project" value="UniProtKB-UniRule"/>
</dbReference>
<comment type="subcellular location">
    <subcellularLocation>
        <location evidence="1 16">Nucleus</location>
    </subcellularLocation>
</comment>
<dbReference type="InterPro" id="IPR006555">
    <property type="entry name" value="ATP-dep_Helicase_C"/>
</dbReference>
<keyword evidence="4 16" id="KW-0547">Nucleotide-binding</keyword>
<organism evidence="18 19">
    <name type="scientific">Cynoglossus semilaevis</name>
    <name type="common">Tongue sole</name>
    <dbReference type="NCBI Taxonomy" id="244447"/>
    <lineage>
        <taxon>Eukaryota</taxon>
        <taxon>Metazoa</taxon>
        <taxon>Chordata</taxon>
        <taxon>Craniata</taxon>
        <taxon>Vertebrata</taxon>
        <taxon>Euteleostomi</taxon>
        <taxon>Actinopterygii</taxon>
        <taxon>Neopterygii</taxon>
        <taxon>Teleostei</taxon>
        <taxon>Neoteleostei</taxon>
        <taxon>Acanthomorphata</taxon>
        <taxon>Carangaria</taxon>
        <taxon>Pleuronectiformes</taxon>
        <taxon>Pleuronectoidei</taxon>
        <taxon>Cynoglossidae</taxon>
        <taxon>Cynoglossinae</taxon>
        <taxon>Cynoglossus</taxon>
    </lineage>
</organism>
<dbReference type="InterPro" id="IPR013020">
    <property type="entry name" value="Rad3/Chl1-like"/>
</dbReference>
<feature type="binding site" evidence="16">
    <location>
        <position position="162"/>
    </location>
    <ligand>
        <name>[4Fe-4S] cluster</name>
        <dbReference type="ChEBI" id="CHEBI:49883"/>
    </ligand>
</feature>
<dbReference type="InterPro" id="IPR010614">
    <property type="entry name" value="RAD3-like_helicase_DEAD"/>
</dbReference>
<evidence type="ECO:0000313" key="18">
    <source>
        <dbReference type="Ensembl" id="ENSCSEP00000007024.1"/>
    </source>
</evidence>
<evidence type="ECO:0000256" key="16">
    <source>
        <dbReference type="HAMAP-Rule" id="MF_03065"/>
    </source>
</evidence>
<evidence type="ECO:0000256" key="6">
    <source>
        <dbReference type="ARBA" id="ARBA00022801"/>
    </source>
</evidence>
<dbReference type="CDD" id="cd17970">
    <property type="entry name" value="DEAHc_FancJ"/>
    <property type="match status" value="1"/>
</dbReference>
<feature type="binding site" evidence="16">
    <location>
        <position position="171"/>
    </location>
    <ligand>
        <name>[4Fe-4S] cluster</name>
        <dbReference type="ChEBI" id="CHEBI:49883"/>
    </ligand>
</feature>
<evidence type="ECO:0000256" key="2">
    <source>
        <dbReference type="ARBA" id="ARBA00022485"/>
    </source>
</evidence>
<dbReference type="InterPro" id="IPR030845">
    <property type="entry name" value="RTEL1"/>
</dbReference>
<evidence type="ECO:0000256" key="14">
    <source>
        <dbReference type="ARBA" id="ARBA00023242"/>
    </source>
</evidence>
<comment type="function">
    <text evidence="16">A probable ATP-dependent DNA helicase implicated in telomere-length regulation, DNA repair and the maintenance of genomic stability. Acts as an anti-recombinase to counteract toxic recombination and limit crossover during meiosis. Regulates meiotic recombination and crossover homeostasis by physically dissociating strand invasion events and thereby promotes noncrossover repair by meiotic synthesis dependent strand annealing (SDSA) as well as disassembly of D loop recombination intermediates. Also disassembles T loops and prevents telomere fragility by counteracting telomeric G4-DNA structures, which together ensure the dynamics and stability of the telomere.</text>
</comment>
<protein>
    <recommendedName>
        <fullName evidence="16">Regulator of telomere elongation helicase 1</fullName>
        <ecNumber evidence="16">5.6.2.-</ecNumber>
    </recommendedName>
</protein>
<dbReference type="Gene3D" id="3.40.50.300">
    <property type="entry name" value="P-loop containing nucleotide triphosphate hydrolases"/>
    <property type="match status" value="2"/>
</dbReference>